<proteinExistence type="predicted"/>
<evidence type="ECO:0000256" key="7">
    <source>
        <dbReference type="SAM" id="Phobius"/>
    </source>
</evidence>
<feature type="region of interest" description="Disordered" evidence="6">
    <location>
        <begin position="1"/>
        <end position="85"/>
    </location>
</feature>
<organism evidence="8 9">
    <name type="scientific">Mya arenaria</name>
    <name type="common">Soft-shell clam</name>
    <dbReference type="NCBI Taxonomy" id="6604"/>
    <lineage>
        <taxon>Eukaryota</taxon>
        <taxon>Metazoa</taxon>
        <taxon>Spiralia</taxon>
        <taxon>Lophotrochozoa</taxon>
        <taxon>Mollusca</taxon>
        <taxon>Bivalvia</taxon>
        <taxon>Autobranchia</taxon>
        <taxon>Heteroconchia</taxon>
        <taxon>Euheterodonta</taxon>
        <taxon>Imparidentia</taxon>
        <taxon>Neoheterodontei</taxon>
        <taxon>Myida</taxon>
        <taxon>Myoidea</taxon>
        <taxon>Myidae</taxon>
        <taxon>Mya</taxon>
    </lineage>
</organism>
<feature type="transmembrane region" description="Helical" evidence="7">
    <location>
        <begin position="271"/>
        <end position="291"/>
    </location>
</feature>
<evidence type="ECO:0000256" key="2">
    <source>
        <dbReference type="ARBA" id="ARBA00022448"/>
    </source>
</evidence>
<dbReference type="CDD" id="cd17326">
    <property type="entry name" value="MFS_MFSD8"/>
    <property type="match status" value="1"/>
</dbReference>
<reference evidence="8" key="1">
    <citation type="submission" date="2022-11" db="EMBL/GenBank/DDBJ databases">
        <title>Centuries of genome instability and evolution in soft-shell clam transmissible cancer (bioRxiv).</title>
        <authorList>
            <person name="Hart S.F.M."/>
            <person name="Yonemitsu M.A."/>
            <person name="Giersch R.M."/>
            <person name="Beal B.F."/>
            <person name="Arriagada G."/>
            <person name="Davis B.W."/>
            <person name="Ostrander E.A."/>
            <person name="Goff S.P."/>
            <person name="Metzger M.J."/>
        </authorList>
    </citation>
    <scope>NUCLEOTIDE SEQUENCE</scope>
    <source>
        <strain evidence="8">MELC-2E11</strain>
        <tissue evidence="8">Siphon/mantle</tissue>
    </source>
</reference>
<dbReference type="Proteomes" id="UP001164746">
    <property type="component" value="Chromosome 12"/>
</dbReference>
<feature type="transmembrane region" description="Helical" evidence="7">
    <location>
        <begin position="390"/>
        <end position="408"/>
    </location>
</feature>
<evidence type="ECO:0000256" key="1">
    <source>
        <dbReference type="ARBA" id="ARBA00004127"/>
    </source>
</evidence>
<evidence type="ECO:0000256" key="6">
    <source>
        <dbReference type="SAM" id="MobiDB-lite"/>
    </source>
</evidence>
<name>A0ABY7FJK9_MYAAR</name>
<feature type="compositionally biased region" description="Basic and acidic residues" evidence="6">
    <location>
        <begin position="74"/>
        <end position="85"/>
    </location>
</feature>
<protein>
    <submittedName>
        <fullName evidence="8">MFSD8-like protein</fullName>
    </submittedName>
</protein>
<evidence type="ECO:0000256" key="5">
    <source>
        <dbReference type="ARBA" id="ARBA00023136"/>
    </source>
</evidence>
<feature type="transmembrane region" description="Helical" evidence="7">
    <location>
        <begin position="451"/>
        <end position="473"/>
    </location>
</feature>
<evidence type="ECO:0000313" key="8">
    <source>
        <dbReference type="EMBL" id="WAR20873.1"/>
    </source>
</evidence>
<feature type="compositionally biased region" description="Basic and acidic residues" evidence="6">
    <location>
        <begin position="131"/>
        <end position="146"/>
    </location>
</feature>
<feature type="region of interest" description="Disordered" evidence="6">
    <location>
        <begin position="127"/>
        <end position="146"/>
    </location>
</feature>
<dbReference type="Pfam" id="PF07690">
    <property type="entry name" value="MFS_1"/>
    <property type="match status" value="1"/>
</dbReference>
<keyword evidence="3 7" id="KW-0812">Transmembrane</keyword>
<dbReference type="Gene3D" id="1.20.1250.20">
    <property type="entry name" value="MFS general substrate transporter like domains"/>
    <property type="match status" value="1"/>
</dbReference>
<feature type="transmembrane region" description="Helical" evidence="7">
    <location>
        <begin position="203"/>
        <end position="222"/>
    </location>
</feature>
<dbReference type="PANTHER" id="PTHR23510">
    <property type="entry name" value="INNER MEMBRANE TRANSPORT PROTEIN YAJR"/>
    <property type="match status" value="1"/>
</dbReference>
<dbReference type="PANTHER" id="PTHR23510:SF3">
    <property type="entry name" value="MAJOR FACILITATOR SUPERFAMILY DOMAIN-CONTAINING PROTEIN 8"/>
    <property type="match status" value="1"/>
</dbReference>
<evidence type="ECO:0000256" key="4">
    <source>
        <dbReference type="ARBA" id="ARBA00022989"/>
    </source>
</evidence>
<dbReference type="InterPro" id="IPR036259">
    <property type="entry name" value="MFS_trans_sf"/>
</dbReference>
<keyword evidence="4 7" id="KW-1133">Transmembrane helix</keyword>
<gene>
    <name evidence="8" type="ORF">MAR_014847</name>
</gene>
<dbReference type="InterPro" id="IPR011701">
    <property type="entry name" value="MFS"/>
</dbReference>
<dbReference type="EMBL" id="CP111023">
    <property type="protein sequence ID" value="WAR20873.1"/>
    <property type="molecule type" value="Genomic_DNA"/>
</dbReference>
<evidence type="ECO:0000256" key="3">
    <source>
        <dbReference type="ARBA" id="ARBA00022692"/>
    </source>
</evidence>
<comment type="subcellular location">
    <subcellularLocation>
        <location evidence="1">Endomembrane system</location>
        <topology evidence="1">Multi-pass membrane protein</topology>
    </subcellularLocation>
</comment>
<feature type="transmembrane region" description="Helical" evidence="7">
    <location>
        <begin position="317"/>
        <end position="337"/>
    </location>
</feature>
<keyword evidence="5 7" id="KW-0472">Membrane</keyword>
<evidence type="ECO:0000313" key="9">
    <source>
        <dbReference type="Proteomes" id="UP001164746"/>
    </source>
</evidence>
<accession>A0ABY7FJK9</accession>
<keyword evidence="2" id="KW-0813">Transport</keyword>
<dbReference type="InterPro" id="IPR051068">
    <property type="entry name" value="MFS_Domain-Containing_Protein"/>
</dbReference>
<feature type="transmembrane region" description="Helical" evidence="7">
    <location>
        <begin position="231"/>
        <end position="251"/>
    </location>
</feature>
<feature type="transmembrane region" description="Helical" evidence="7">
    <location>
        <begin position="515"/>
        <end position="535"/>
    </location>
</feature>
<keyword evidence="9" id="KW-1185">Reference proteome</keyword>
<feature type="transmembrane region" description="Helical" evidence="7">
    <location>
        <begin position="357"/>
        <end position="378"/>
    </location>
</feature>
<sequence length="582" mass="64166">MSRDQQANLDLEGRPEMSRDQQANLDLEGRPEMSRDQQANLDLEGRPEMSRDQQANLDLVGRPEMSRDQQAFDGESRGAHDLNADSLEMKESIDRSCDIADQCNSGPRDLDGQKDGLSVEGQDGVSACDAENVHIGKPRDEKEDRGVNNAYGKRESAHNCDAESGITSRNDAARWRSVRVIIGKLIASPLVGFWSNIRSSTRAPLVGTLLINMASNFLYMYLQSIPLHPEVFLLVARILVGIGSVLQAALVPIGHPGPVNTSWFHLDMYTAAGLLGALTSAANILLVIFAFKEVSVPDEPDDTAQENHDIHPTSPDYLAVIVTVVLYCLVLIIFAFIETVSTPLCMHMFGWNRADASLYVGITFGVAGVVSIATFIAIKFIAQWVDDRHLLIAGFVAQFIAVFCLLPWNKEGPSIYQKSTNESESESIEPVGCPSTYDWCHVTPGLNTWQFYLATFLLAVGYPTCNVMTYIIFSKILGQMKQGTWMGWLTASGALGKLIGPVIVGYMYHGFGPRITFSFIMGVIVLTVLGVGAFYTRLVPYNLRQGNETMENSEKNQAQLIWYSSNSLCSYDVSDKPSDDFD</sequence>
<feature type="transmembrane region" description="Helical" evidence="7">
    <location>
        <begin position="485"/>
        <end position="509"/>
    </location>
</feature>
<dbReference type="SUPFAM" id="SSF103473">
    <property type="entry name" value="MFS general substrate transporter"/>
    <property type="match status" value="1"/>
</dbReference>